<comment type="caution">
    <text evidence="1">The sequence shown here is derived from an EMBL/GenBank/DDBJ whole genome shotgun (WGS) entry which is preliminary data.</text>
</comment>
<proteinExistence type="predicted"/>
<keyword evidence="2" id="KW-1185">Reference proteome</keyword>
<accession>A0A392SZ65</accession>
<evidence type="ECO:0000313" key="2">
    <source>
        <dbReference type="Proteomes" id="UP000265520"/>
    </source>
</evidence>
<reference evidence="1 2" key="1">
    <citation type="journal article" date="2018" name="Front. Plant Sci.">
        <title>Red Clover (Trifolium pratense) and Zigzag Clover (T. medium) - A Picture of Genomic Similarities and Differences.</title>
        <authorList>
            <person name="Dluhosova J."/>
            <person name="Istvanek J."/>
            <person name="Nedelnik J."/>
            <person name="Repkova J."/>
        </authorList>
    </citation>
    <scope>NUCLEOTIDE SEQUENCE [LARGE SCALE GENOMIC DNA]</scope>
    <source>
        <strain evidence="2">cv. 10/8</strain>
        <tissue evidence="1">Leaf</tissue>
    </source>
</reference>
<dbReference type="AlphaFoldDB" id="A0A392SZ65"/>
<dbReference type="EMBL" id="LXQA010474915">
    <property type="protein sequence ID" value="MCI54143.1"/>
    <property type="molecule type" value="Genomic_DNA"/>
</dbReference>
<name>A0A392SZ65_9FABA</name>
<feature type="non-terminal residue" evidence="1">
    <location>
        <position position="1"/>
    </location>
</feature>
<sequence>VLNGRGATTTTTRILRFSSPFGLFVDSRRSSPYGVHICEE</sequence>
<organism evidence="1 2">
    <name type="scientific">Trifolium medium</name>
    <dbReference type="NCBI Taxonomy" id="97028"/>
    <lineage>
        <taxon>Eukaryota</taxon>
        <taxon>Viridiplantae</taxon>
        <taxon>Streptophyta</taxon>
        <taxon>Embryophyta</taxon>
        <taxon>Tracheophyta</taxon>
        <taxon>Spermatophyta</taxon>
        <taxon>Magnoliopsida</taxon>
        <taxon>eudicotyledons</taxon>
        <taxon>Gunneridae</taxon>
        <taxon>Pentapetalae</taxon>
        <taxon>rosids</taxon>
        <taxon>fabids</taxon>
        <taxon>Fabales</taxon>
        <taxon>Fabaceae</taxon>
        <taxon>Papilionoideae</taxon>
        <taxon>50 kb inversion clade</taxon>
        <taxon>NPAAA clade</taxon>
        <taxon>Hologalegina</taxon>
        <taxon>IRL clade</taxon>
        <taxon>Trifolieae</taxon>
        <taxon>Trifolium</taxon>
    </lineage>
</organism>
<protein>
    <submittedName>
        <fullName evidence="1">Uncharacterized protein</fullName>
    </submittedName>
</protein>
<dbReference type="Proteomes" id="UP000265520">
    <property type="component" value="Unassembled WGS sequence"/>
</dbReference>
<evidence type="ECO:0000313" key="1">
    <source>
        <dbReference type="EMBL" id="MCI54143.1"/>
    </source>
</evidence>